<evidence type="ECO:0000313" key="2">
    <source>
        <dbReference type="EMBL" id="EJD35971.1"/>
    </source>
</evidence>
<reference evidence="3" key="1">
    <citation type="journal article" date="2012" name="Science">
        <title>The Paleozoic origin of enzymatic lignin decomposition reconstructed from 31 fungal genomes.</title>
        <authorList>
            <person name="Floudas D."/>
            <person name="Binder M."/>
            <person name="Riley R."/>
            <person name="Barry K."/>
            <person name="Blanchette R.A."/>
            <person name="Henrissat B."/>
            <person name="Martinez A.T."/>
            <person name="Otillar R."/>
            <person name="Spatafora J.W."/>
            <person name="Yadav J.S."/>
            <person name="Aerts A."/>
            <person name="Benoit I."/>
            <person name="Boyd A."/>
            <person name="Carlson A."/>
            <person name="Copeland A."/>
            <person name="Coutinho P.M."/>
            <person name="de Vries R.P."/>
            <person name="Ferreira P."/>
            <person name="Findley K."/>
            <person name="Foster B."/>
            <person name="Gaskell J."/>
            <person name="Glotzer D."/>
            <person name="Gorecki P."/>
            <person name="Heitman J."/>
            <person name="Hesse C."/>
            <person name="Hori C."/>
            <person name="Igarashi K."/>
            <person name="Jurgens J.A."/>
            <person name="Kallen N."/>
            <person name="Kersten P."/>
            <person name="Kohler A."/>
            <person name="Kuees U."/>
            <person name="Kumar T.K.A."/>
            <person name="Kuo A."/>
            <person name="LaButti K."/>
            <person name="Larrondo L.F."/>
            <person name="Lindquist E."/>
            <person name="Ling A."/>
            <person name="Lombard V."/>
            <person name="Lucas S."/>
            <person name="Lundell T."/>
            <person name="Martin R."/>
            <person name="McLaughlin D.J."/>
            <person name="Morgenstern I."/>
            <person name="Morin E."/>
            <person name="Murat C."/>
            <person name="Nagy L.G."/>
            <person name="Nolan M."/>
            <person name="Ohm R.A."/>
            <person name="Patyshakuliyeva A."/>
            <person name="Rokas A."/>
            <person name="Ruiz-Duenas F.J."/>
            <person name="Sabat G."/>
            <person name="Salamov A."/>
            <person name="Samejima M."/>
            <person name="Schmutz J."/>
            <person name="Slot J.C."/>
            <person name="St John F."/>
            <person name="Stenlid J."/>
            <person name="Sun H."/>
            <person name="Sun S."/>
            <person name="Syed K."/>
            <person name="Tsang A."/>
            <person name="Wiebenga A."/>
            <person name="Young D."/>
            <person name="Pisabarro A."/>
            <person name="Eastwood D.C."/>
            <person name="Martin F."/>
            <person name="Cullen D."/>
            <person name="Grigoriev I.V."/>
            <person name="Hibbett D.S."/>
        </authorList>
    </citation>
    <scope>NUCLEOTIDE SEQUENCE [LARGE SCALE GENOMIC DNA]</scope>
    <source>
        <strain evidence="3">TFB10046</strain>
    </source>
</reference>
<dbReference type="AlphaFoldDB" id="J0LFC1"/>
<name>J0LFC1_AURST</name>
<dbReference type="KEGG" id="adl:AURDEDRAFT_117214"/>
<protein>
    <submittedName>
        <fullName evidence="2">Uncharacterized protein</fullName>
    </submittedName>
</protein>
<dbReference type="InParanoid" id="J0LFC1"/>
<dbReference type="Proteomes" id="UP000006514">
    <property type="component" value="Unassembled WGS sequence"/>
</dbReference>
<organism evidence="2 3">
    <name type="scientific">Auricularia subglabra (strain TFB-10046 / SS5)</name>
    <name type="common">White-rot fungus</name>
    <name type="synonym">Auricularia delicata (strain TFB10046)</name>
    <dbReference type="NCBI Taxonomy" id="717982"/>
    <lineage>
        <taxon>Eukaryota</taxon>
        <taxon>Fungi</taxon>
        <taxon>Dikarya</taxon>
        <taxon>Basidiomycota</taxon>
        <taxon>Agaricomycotina</taxon>
        <taxon>Agaricomycetes</taxon>
        <taxon>Auriculariales</taxon>
        <taxon>Auriculariaceae</taxon>
        <taxon>Auricularia</taxon>
    </lineage>
</organism>
<dbReference type="EMBL" id="JH687874">
    <property type="protein sequence ID" value="EJD35971.1"/>
    <property type="molecule type" value="Genomic_DNA"/>
</dbReference>
<sequence length="132" mass="15051">MAVRSALLGWNVWLMFLIDTCVAACGFHDLDWRRSNVKVLRKIAGMLAKHEDRPDCMAAAAAVRKRVIRAEEILPDLRRWQWLWGARLRWELCTLIIEANDIISAGIDADLSQLIRAHKARRLQHGLGPGMV</sequence>
<proteinExistence type="predicted"/>
<evidence type="ECO:0000256" key="1">
    <source>
        <dbReference type="SAM" id="SignalP"/>
    </source>
</evidence>
<feature type="chain" id="PRO_5003735744" evidence="1">
    <location>
        <begin position="24"/>
        <end position="132"/>
    </location>
</feature>
<feature type="signal peptide" evidence="1">
    <location>
        <begin position="1"/>
        <end position="23"/>
    </location>
</feature>
<keyword evidence="3" id="KW-1185">Reference proteome</keyword>
<accession>J0LFC1</accession>
<keyword evidence="1" id="KW-0732">Signal</keyword>
<gene>
    <name evidence="2" type="ORF">AURDEDRAFT_117214</name>
</gene>
<evidence type="ECO:0000313" key="3">
    <source>
        <dbReference type="Proteomes" id="UP000006514"/>
    </source>
</evidence>